<evidence type="ECO:0000313" key="3">
    <source>
        <dbReference type="Proteomes" id="UP000236723"/>
    </source>
</evidence>
<dbReference type="InterPro" id="IPR021362">
    <property type="entry name" value="DUF2834"/>
</dbReference>
<feature type="transmembrane region" description="Helical" evidence="1">
    <location>
        <begin position="82"/>
        <end position="104"/>
    </location>
</feature>
<dbReference type="OrthoDB" id="4231743at2"/>
<feature type="transmembrane region" description="Helical" evidence="1">
    <location>
        <begin position="7"/>
        <end position="26"/>
    </location>
</feature>
<dbReference type="RefSeq" id="WP_103935710.1">
    <property type="nucleotide sequence ID" value="NZ_FNVO01000001.1"/>
</dbReference>
<dbReference type="AlphaFoldDB" id="A0A1H5SJM2"/>
<evidence type="ECO:0008006" key="4">
    <source>
        <dbReference type="Google" id="ProtNLM"/>
    </source>
</evidence>
<keyword evidence="1" id="KW-0812">Transmembrane</keyword>
<keyword evidence="1" id="KW-1133">Transmembrane helix</keyword>
<gene>
    <name evidence="2" type="ORF">SAMN04489712_101241</name>
</gene>
<organism evidence="2 3">
    <name type="scientific">Thermomonospora echinospora</name>
    <dbReference type="NCBI Taxonomy" id="1992"/>
    <lineage>
        <taxon>Bacteria</taxon>
        <taxon>Bacillati</taxon>
        <taxon>Actinomycetota</taxon>
        <taxon>Actinomycetes</taxon>
        <taxon>Streptosporangiales</taxon>
        <taxon>Thermomonosporaceae</taxon>
        <taxon>Thermomonospora</taxon>
    </lineage>
</organism>
<name>A0A1H5SJM2_9ACTN</name>
<dbReference type="Pfam" id="PF11196">
    <property type="entry name" value="DUF2834"/>
    <property type="match status" value="1"/>
</dbReference>
<dbReference type="Proteomes" id="UP000236723">
    <property type="component" value="Unassembled WGS sequence"/>
</dbReference>
<feature type="transmembrane region" description="Helical" evidence="1">
    <location>
        <begin position="46"/>
        <end position="70"/>
    </location>
</feature>
<evidence type="ECO:0000313" key="2">
    <source>
        <dbReference type="EMBL" id="SEF50823.1"/>
    </source>
</evidence>
<protein>
    <recommendedName>
        <fullName evidence="4">DUF2834 domain-containing protein</fullName>
    </recommendedName>
</protein>
<reference evidence="3" key="1">
    <citation type="submission" date="2016-10" db="EMBL/GenBank/DDBJ databases">
        <authorList>
            <person name="Varghese N."/>
            <person name="Submissions S."/>
        </authorList>
    </citation>
    <scope>NUCLEOTIDE SEQUENCE [LARGE SCALE GENOMIC DNA]</scope>
    <source>
        <strain evidence="3">DSM 43163</strain>
    </source>
</reference>
<proteinExistence type="predicted"/>
<evidence type="ECO:0000256" key="1">
    <source>
        <dbReference type="SAM" id="Phobius"/>
    </source>
</evidence>
<keyword evidence="3" id="KW-1185">Reference proteome</keyword>
<dbReference type="EMBL" id="FNVO01000001">
    <property type="protein sequence ID" value="SEF50823.1"/>
    <property type="molecule type" value="Genomic_DNA"/>
</dbReference>
<keyword evidence="1" id="KW-0472">Membrane</keyword>
<accession>A0A1H5SJM2</accession>
<sequence>MQRQDRILCGIYAAVAVGALIATWSQNIRFFARDDNGGLAGFLRDAWANPAAASLSNDVVFVALAAVVLMVVEARRLGVRHVWAYVVGALVIAISVTFPLFLIARQRRLAELRSETRR</sequence>